<keyword evidence="5" id="KW-0539">Nucleus</keyword>
<dbReference type="CDD" id="cd00167">
    <property type="entry name" value="SANT"/>
    <property type="match status" value="1"/>
</dbReference>
<feature type="region of interest" description="Disordered" evidence="8">
    <location>
        <begin position="1539"/>
        <end position="1665"/>
    </location>
</feature>
<feature type="compositionally biased region" description="Polar residues" evidence="8">
    <location>
        <begin position="1681"/>
        <end position="1693"/>
    </location>
</feature>
<dbReference type="SUPFAM" id="SSF46689">
    <property type="entry name" value="Homeodomain-like"/>
    <property type="match status" value="1"/>
</dbReference>
<feature type="domain" description="HSA" evidence="10">
    <location>
        <begin position="566"/>
        <end position="641"/>
    </location>
</feature>
<feature type="region of interest" description="Disordered" evidence="8">
    <location>
        <begin position="927"/>
        <end position="953"/>
    </location>
</feature>
<comment type="function">
    <text evidence="6">Component of the NuA4 histone acetyltransferase complex which is involved in transcriptional activation of selected genes principally by acetylation of nucleosomal histone H4 and H2A.</text>
</comment>
<evidence type="ECO:0000256" key="5">
    <source>
        <dbReference type="ARBA" id="ARBA00023242"/>
    </source>
</evidence>
<dbReference type="HOGENOM" id="CLU_002111_0_0_1"/>
<dbReference type="STRING" id="81972.D7L5T8"/>
<feature type="compositionally biased region" description="Basic and acidic residues" evidence="8">
    <location>
        <begin position="1934"/>
        <end position="1943"/>
    </location>
</feature>
<dbReference type="Pfam" id="PF07529">
    <property type="entry name" value="HSA"/>
    <property type="match status" value="1"/>
</dbReference>
<evidence type="ECO:0000256" key="7">
    <source>
        <dbReference type="ARBA" id="ARBA00062794"/>
    </source>
</evidence>
<evidence type="ECO:0000256" key="3">
    <source>
        <dbReference type="ARBA" id="ARBA00022853"/>
    </source>
</evidence>
<feature type="compositionally biased region" description="Polar residues" evidence="8">
    <location>
        <begin position="1115"/>
        <end position="1124"/>
    </location>
</feature>
<feature type="region of interest" description="Disordered" evidence="8">
    <location>
        <begin position="1106"/>
        <end position="1130"/>
    </location>
</feature>
<dbReference type="FunFam" id="1.10.10.60:FF:000578">
    <property type="entry name" value="Helicase/SANT-associated, DNA binding protein"/>
    <property type="match status" value="1"/>
</dbReference>
<comment type="subunit">
    <text evidence="7">Component of the NuA4 histone acetyltransferase complex. Interacts with ARP4 and SWC4, and (via HSA domain) with TAF14 and TAF14B.</text>
</comment>
<dbReference type="PROSITE" id="PS50090">
    <property type="entry name" value="MYB_LIKE"/>
    <property type="match status" value="1"/>
</dbReference>
<feature type="compositionally biased region" description="Polar residues" evidence="8">
    <location>
        <begin position="1515"/>
        <end position="1524"/>
    </location>
</feature>
<comment type="subcellular location">
    <subcellularLocation>
        <location evidence="1">Nucleus</location>
    </subcellularLocation>
</comment>
<evidence type="ECO:0000313" key="12">
    <source>
        <dbReference type="Proteomes" id="UP000008694"/>
    </source>
</evidence>
<dbReference type="GO" id="GO:0006325">
    <property type="term" value="P:chromatin organization"/>
    <property type="evidence" value="ECO:0007669"/>
    <property type="project" value="UniProtKB-KW"/>
</dbReference>
<feature type="region of interest" description="Disordered" evidence="8">
    <location>
        <begin position="1463"/>
        <end position="1527"/>
    </location>
</feature>
<dbReference type="Pfam" id="PF13921">
    <property type="entry name" value="Myb_DNA-bind_6"/>
    <property type="match status" value="1"/>
</dbReference>
<dbReference type="SMART" id="SM00717">
    <property type="entry name" value="SANT"/>
    <property type="match status" value="1"/>
</dbReference>
<feature type="compositionally biased region" description="Polar residues" evidence="8">
    <location>
        <begin position="1473"/>
        <end position="1506"/>
    </location>
</feature>
<reference evidence="12" key="1">
    <citation type="journal article" date="2011" name="Nat. Genet.">
        <title>The Arabidopsis lyrata genome sequence and the basis of rapid genome size change.</title>
        <authorList>
            <person name="Hu T.T."/>
            <person name="Pattyn P."/>
            <person name="Bakker E.G."/>
            <person name="Cao J."/>
            <person name="Cheng J.-F."/>
            <person name="Clark R.M."/>
            <person name="Fahlgren N."/>
            <person name="Fawcett J.A."/>
            <person name="Grimwood J."/>
            <person name="Gundlach H."/>
            <person name="Haberer G."/>
            <person name="Hollister J.D."/>
            <person name="Ossowski S."/>
            <person name="Ottilar R.P."/>
            <person name="Salamov A.A."/>
            <person name="Schneeberger K."/>
            <person name="Spannagl M."/>
            <person name="Wang X."/>
            <person name="Yang L."/>
            <person name="Nasrallah M.E."/>
            <person name="Bergelson J."/>
            <person name="Carrington J.C."/>
            <person name="Gaut B.S."/>
            <person name="Schmutz J."/>
            <person name="Mayer K.F.X."/>
            <person name="Van de Peer Y."/>
            <person name="Grigoriev I.V."/>
            <person name="Nordborg M."/>
            <person name="Weigel D."/>
            <person name="Guo Y.-L."/>
        </authorList>
    </citation>
    <scope>NUCLEOTIDE SEQUENCE [LARGE SCALE GENOMIC DNA]</scope>
    <source>
        <strain evidence="12">cv. MN47</strain>
    </source>
</reference>
<dbReference type="GO" id="GO:0003677">
    <property type="term" value="F:DNA binding"/>
    <property type="evidence" value="ECO:0007669"/>
    <property type="project" value="UniProtKB-KW"/>
</dbReference>
<dbReference type="Proteomes" id="UP000008694">
    <property type="component" value="Unassembled WGS sequence"/>
</dbReference>
<feature type="compositionally biased region" description="Polar residues" evidence="8">
    <location>
        <begin position="1616"/>
        <end position="1630"/>
    </location>
</feature>
<accession>D7L5T8</accession>
<keyword evidence="12" id="KW-1185">Reference proteome</keyword>
<feature type="compositionally biased region" description="Pro residues" evidence="8">
    <location>
        <begin position="1575"/>
        <end position="1591"/>
    </location>
</feature>
<feature type="compositionally biased region" description="Polar residues" evidence="8">
    <location>
        <begin position="1594"/>
        <end position="1605"/>
    </location>
</feature>
<feature type="region of interest" description="Disordered" evidence="8">
    <location>
        <begin position="352"/>
        <end position="376"/>
    </location>
</feature>
<feature type="compositionally biased region" description="Low complexity" evidence="8">
    <location>
        <begin position="1557"/>
        <end position="1574"/>
    </location>
</feature>
<dbReference type="PROSITE" id="PS51204">
    <property type="entry name" value="HSA"/>
    <property type="match status" value="1"/>
</dbReference>
<proteinExistence type="inferred from homology"/>
<feature type="compositionally biased region" description="Polar residues" evidence="8">
    <location>
        <begin position="1887"/>
        <end position="1907"/>
    </location>
</feature>
<evidence type="ECO:0000259" key="9">
    <source>
        <dbReference type="PROSITE" id="PS50090"/>
    </source>
</evidence>
<evidence type="ECO:0000313" key="11">
    <source>
        <dbReference type="EMBL" id="EFH61935.1"/>
    </source>
</evidence>
<comment type="similarity">
    <text evidence="2">Belongs to the EAF1 family.</text>
</comment>
<evidence type="ECO:0000259" key="10">
    <source>
        <dbReference type="PROSITE" id="PS51204"/>
    </source>
</evidence>
<evidence type="ECO:0008006" key="13">
    <source>
        <dbReference type="Google" id="ProtNLM"/>
    </source>
</evidence>
<evidence type="ECO:0000256" key="8">
    <source>
        <dbReference type="SAM" id="MobiDB-lite"/>
    </source>
</evidence>
<protein>
    <recommendedName>
        <fullName evidence="13">Chromatin modification-related protein EAF1 B-like</fullName>
    </recommendedName>
</protein>
<feature type="compositionally biased region" description="Polar residues" evidence="8">
    <location>
        <begin position="1727"/>
        <end position="1778"/>
    </location>
</feature>
<feature type="compositionally biased region" description="Basic and acidic residues" evidence="8">
    <location>
        <begin position="140"/>
        <end position="151"/>
    </location>
</feature>
<evidence type="ECO:0000256" key="2">
    <source>
        <dbReference type="ARBA" id="ARBA00008913"/>
    </source>
</evidence>
<dbReference type="SMART" id="SM00573">
    <property type="entry name" value="HSA"/>
    <property type="match status" value="1"/>
</dbReference>
<dbReference type="GO" id="GO:0005634">
    <property type="term" value="C:nucleus"/>
    <property type="evidence" value="ECO:0007669"/>
    <property type="project" value="UniProtKB-SubCell"/>
</dbReference>
<feature type="compositionally biased region" description="Polar residues" evidence="8">
    <location>
        <begin position="883"/>
        <end position="901"/>
    </location>
</feature>
<dbReference type="InterPro" id="IPR044798">
    <property type="entry name" value="EAF1A/B"/>
</dbReference>
<dbReference type="EMBL" id="GL348715">
    <property type="protein sequence ID" value="EFH61935.1"/>
    <property type="molecule type" value="Genomic_DNA"/>
</dbReference>
<dbReference type="GO" id="GO:0048510">
    <property type="term" value="P:regulation of timing of transition from vegetative to reproductive phase"/>
    <property type="evidence" value="ECO:0007669"/>
    <property type="project" value="UniProtKB-ARBA"/>
</dbReference>
<dbReference type="eggNOG" id="ENOG502S9E7">
    <property type="taxonomic scope" value="Eukaryota"/>
</dbReference>
<evidence type="ECO:0000256" key="4">
    <source>
        <dbReference type="ARBA" id="ARBA00023125"/>
    </source>
</evidence>
<dbReference type="Gramene" id="fgenesh2_kg.3__2706__AT3G24880.1">
    <property type="protein sequence ID" value="fgenesh2_kg.3__2706__AT3G24880.1"/>
    <property type="gene ID" value="fgenesh2_kg.3__2706__AT3G24880.1"/>
</dbReference>
<feature type="region of interest" description="Disordered" evidence="8">
    <location>
        <begin position="870"/>
        <end position="914"/>
    </location>
</feature>
<name>D7L5T8_ARALL</name>
<dbReference type="InterPro" id="IPR014012">
    <property type="entry name" value="HSA_dom"/>
</dbReference>
<dbReference type="GO" id="GO:0035267">
    <property type="term" value="C:NuA4 histone acetyltransferase complex"/>
    <property type="evidence" value="ECO:0007669"/>
    <property type="project" value="InterPro"/>
</dbReference>
<feature type="region of interest" description="Disordered" evidence="8">
    <location>
        <begin position="1887"/>
        <end position="1980"/>
    </location>
</feature>
<dbReference type="Gene3D" id="1.10.10.60">
    <property type="entry name" value="Homeodomain-like"/>
    <property type="match status" value="1"/>
</dbReference>
<feature type="region of interest" description="Disordered" evidence="8">
    <location>
        <begin position="1681"/>
        <end position="1785"/>
    </location>
</feature>
<organism evidence="12">
    <name type="scientific">Arabidopsis lyrata subsp. lyrata</name>
    <name type="common">Lyre-leaved rock-cress</name>
    <dbReference type="NCBI Taxonomy" id="81972"/>
    <lineage>
        <taxon>Eukaryota</taxon>
        <taxon>Viridiplantae</taxon>
        <taxon>Streptophyta</taxon>
        <taxon>Embryophyta</taxon>
        <taxon>Tracheophyta</taxon>
        <taxon>Spermatophyta</taxon>
        <taxon>Magnoliopsida</taxon>
        <taxon>eudicotyledons</taxon>
        <taxon>Gunneridae</taxon>
        <taxon>Pentapetalae</taxon>
        <taxon>rosids</taxon>
        <taxon>malvids</taxon>
        <taxon>Brassicales</taxon>
        <taxon>Brassicaceae</taxon>
        <taxon>Camelineae</taxon>
        <taxon>Arabidopsis</taxon>
    </lineage>
</organism>
<keyword evidence="3" id="KW-0156">Chromatin regulator</keyword>
<sequence length="1980" mass="214671">MHGSVSGFLLVNAQVDSMGGVIDSGGGIGVKTSPRRTAIEKAQAELRQEYDVREERRRELEFLEKGGNPLDFKFGIATSHSVQSTSLTDQQAEHFINSEVKDSFALTASPHGDSVESSGRPGVPTISEPNTADNLLLFDSENKSVEGERNLRYPNRQNRTSDSERSSKANTNQNTKETEDSAIFRPYARRNRSKINRDPARSSSTDLVQNRGGLATSISIRRGSVEGKGCIPEAANQKDRHTTSVSCPIFANTNGNNVPKNRVPSNSLNTKVDGEPVVRESTAGSKTSLFKDEADITYRKRSAYLPVGESGLAGEKAQLVSSGTEIGSPKAATIAGQENNSTQLNGLRDSMGEEESLTNRGAAGTKGIKSESSHANNVEVDVDNERDLYKVEKLDSDEISMQKTLRVEGLLDQTVGEITKTKIEDETGQSTTIITECIPEREMQMKSVKIENQSHRSTAEMQNEEKGFETEKRLQDGLVVPKNDRKVGSILPENPSSSLCSGIPQASVDTSSCTVGNNLLSGTDIESLKHQPSSDAVVIDTVKEDSILEEARIIQAKRKRIAELSFGTAPVEVREKSQWDFVLEEMAWLANDFAQERLWKMTAAAQICHRVALTCQLRFEERNQHKKLKKIASVLSNAILEFWSSVEVPGELEETSLGIVKETCQESNCVNGRVCLAGGVKEYASRFLKYNNSSISYHSAAPSTPDNMCNPEILDISMVDQLTEASLFYSVPSGAMEVYHKSIESHLTRCEKSGSSMQEEVDTSAYDTAGGYNVTAFDEDEGETSTYYLPGAFESSRSFNISHKKRKNLMKSHSARSYDLGDDLPYVNYTGGSNSSSLMAKRSASNINTCSVPTRRVRTASRQRIVSPFGCATAGNLPVPSKTDASSGDTSSFQDEQSSLHGGSAVQKGTEVESSVNFEKMLPYDMAETSGKPKKKKKTHQGSAYDQTWHLDPSVHVEQKDHWKKRPENHFDMNGLYGPHSAKKQKTTKQLVDNNFDIAIPHAGSIPSLAASQMSNMSNPNKSIKFIGGRDRARKIKGLKISPGQHGSGNPWSLFEDQALVVLVHDMGPNWELISDAMNSTLKIKCIYRNPTECKERHKILMDKTAGDGADSAEDSGNSQSYPSTLPGIPKGSARQLFQRLQGPMEEDTLKSHFEKICLIGKKLHYRKTQHQGDEMMGDGSPNFKSVIRVSVVSFVHGIQFTSCTGAGISQSPDIPGLHVSKYSFKSWLTFAENDGRDPKQIVPVHNSQVMALSQVFPNNLNGGVLTPLDVCDASTSGQDVFSLENPGLPMLNQGTPVLPTSGAHPSTPGSSGVVLSNNLPTTSGLQSASVRDGRFNVPRGSLPLDEQHRLQQFNQMLSGRNLQQPSLSTPGAVSGSDRGHRMVPGGNAMGVTGMNRNTPMSRPGFQGMASSAMPNTGSMLSSGMVGIPNTGNVHSGGGASQGSSMHRPREAVQHMMRMQAAQGNSPGIPAFSNLSSGFTNQTTPVQAYPGQLSQQHQMSPQSHVLGNSHHPHLQSPSQATGAQQEAFAIRQRQIHQRYLQQQQQQFPASGTMMPHVQQPQGSSVSSSPQNSPQTQPPVSPQPLSMPPVSPSPNINALAQQNPKKSQLPLHGLGRSPQSGTSGVNNQAGKQRQRQLQQQLQQSARQHPHQRQPTQGQQQNKKGMGRGNMIYQNITVDQSHLNGLNMAPGNQATEKGESAVPVRPDQQSSAGTTTSTHMQSKPFVPPLSSNHSQQLPKSFPGASSPSQQQMQLHSDNNIQGQTSPAAPCNILSTSSPSITPAVPPSNHQHLLIHQKQRNQVQSAAQRVVHHNHLGNSELSKKSQAERMPRVPLSVTNTTQTASMGTTKGMHQASNDLKNIKAVDSTAVPALEPPSCVASVQSTASKVVNSSNTDSAGNDPVTTPNQGLAQEHLSGGLPSHGIKGVTQRQQQSLPSEEKRPKLPEKLTVLNQKHLASEQQQQPQLEEALEVSSSKPPDTKVE</sequence>
<feature type="compositionally biased region" description="Polar residues" evidence="8">
    <location>
        <begin position="1705"/>
        <end position="1719"/>
    </location>
</feature>
<feature type="region of interest" description="Disordered" evidence="8">
    <location>
        <begin position="451"/>
        <end position="470"/>
    </location>
</feature>
<dbReference type="GO" id="GO:0009909">
    <property type="term" value="P:regulation of flower development"/>
    <property type="evidence" value="ECO:0007669"/>
    <property type="project" value="UniProtKB-ARBA"/>
</dbReference>
<feature type="domain" description="Myb-like" evidence="9">
    <location>
        <begin position="1050"/>
        <end position="1102"/>
    </location>
</feature>
<dbReference type="PANTHER" id="PTHR46774:SF3">
    <property type="entry name" value="CHROMATIN MODIFICATION-RELATED PROTEIN EAF1 A-RELATED"/>
    <property type="match status" value="1"/>
</dbReference>
<feature type="region of interest" description="Disordered" evidence="8">
    <location>
        <begin position="108"/>
        <end position="208"/>
    </location>
</feature>
<evidence type="ECO:0000256" key="6">
    <source>
        <dbReference type="ARBA" id="ARBA00057743"/>
    </source>
</evidence>
<keyword evidence="4" id="KW-0238">DNA-binding</keyword>
<dbReference type="InterPro" id="IPR001005">
    <property type="entry name" value="SANT/Myb"/>
</dbReference>
<evidence type="ECO:0000256" key="1">
    <source>
        <dbReference type="ARBA" id="ARBA00004123"/>
    </source>
</evidence>
<dbReference type="InterPro" id="IPR009057">
    <property type="entry name" value="Homeodomain-like_sf"/>
</dbReference>
<dbReference type="PANTHER" id="PTHR46774">
    <property type="entry name" value="CHROMATIN MODIFICATION-RELATED PROTEIN EAF1 A-RELATED"/>
    <property type="match status" value="1"/>
</dbReference>
<gene>
    <name evidence="11" type="ORF">ARALYDRAFT_480005</name>
</gene>